<keyword evidence="7" id="KW-1185">Reference proteome</keyword>
<dbReference type="Pfam" id="PF00486">
    <property type="entry name" value="Trans_reg_C"/>
    <property type="match status" value="1"/>
</dbReference>
<feature type="DNA-binding region" description="OmpR/PhoB-type" evidence="3">
    <location>
        <begin position="180"/>
        <end position="280"/>
    </location>
</feature>
<dbReference type="Gene3D" id="3.40.50.2300">
    <property type="match status" value="1"/>
</dbReference>
<dbReference type="GO" id="GO:0032993">
    <property type="term" value="C:protein-DNA complex"/>
    <property type="evidence" value="ECO:0007669"/>
    <property type="project" value="TreeGrafter"/>
</dbReference>
<dbReference type="Gene3D" id="1.10.10.10">
    <property type="entry name" value="Winged helix-like DNA-binding domain superfamily/Winged helix DNA-binding domain"/>
    <property type="match status" value="1"/>
</dbReference>
<dbReference type="GO" id="GO:0000976">
    <property type="term" value="F:transcription cis-regulatory region binding"/>
    <property type="evidence" value="ECO:0007669"/>
    <property type="project" value="TreeGrafter"/>
</dbReference>
<keyword evidence="1 3" id="KW-0238">DNA-binding</keyword>
<dbReference type="GO" id="GO:0006355">
    <property type="term" value="P:regulation of DNA-templated transcription"/>
    <property type="evidence" value="ECO:0007669"/>
    <property type="project" value="InterPro"/>
</dbReference>
<name>A0A4R1Y1U8_ACICA</name>
<dbReference type="PROSITE" id="PS50110">
    <property type="entry name" value="RESPONSE_REGULATORY"/>
    <property type="match status" value="1"/>
</dbReference>
<dbReference type="SMART" id="SM00448">
    <property type="entry name" value="REC"/>
    <property type="match status" value="1"/>
</dbReference>
<evidence type="ECO:0000256" key="3">
    <source>
        <dbReference type="PROSITE-ProRule" id="PRU01091"/>
    </source>
</evidence>
<evidence type="ECO:0000259" key="4">
    <source>
        <dbReference type="PROSITE" id="PS50110"/>
    </source>
</evidence>
<dbReference type="PANTHER" id="PTHR48111:SF6">
    <property type="entry name" value="TRANSCRIPTIONAL REGULATORY PROTEIN CREB"/>
    <property type="match status" value="1"/>
</dbReference>
<dbReference type="CDD" id="cd17574">
    <property type="entry name" value="REC_OmpR"/>
    <property type="match status" value="1"/>
</dbReference>
<dbReference type="EMBL" id="SLVJ01000004">
    <property type="protein sequence ID" value="TCM68785.1"/>
    <property type="molecule type" value="Genomic_DNA"/>
</dbReference>
<organism evidence="6 7">
    <name type="scientific">Acinetobacter calcoaceticus</name>
    <dbReference type="NCBI Taxonomy" id="471"/>
    <lineage>
        <taxon>Bacteria</taxon>
        <taxon>Pseudomonadati</taxon>
        <taxon>Pseudomonadota</taxon>
        <taxon>Gammaproteobacteria</taxon>
        <taxon>Moraxellales</taxon>
        <taxon>Moraxellaceae</taxon>
        <taxon>Acinetobacter</taxon>
        <taxon>Acinetobacter calcoaceticus/baumannii complex</taxon>
    </lineage>
</organism>
<dbReference type="PANTHER" id="PTHR48111">
    <property type="entry name" value="REGULATOR OF RPOS"/>
    <property type="match status" value="1"/>
</dbReference>
<feature type="domain" description="Response regulatory" evidence="4">
    <location>
        <begin position="6"/>
        <end position="119"/>
    </location>
</feature>
<dbReference type="Proteomes" id="UP000294963">
    <property type="component" value="Unassembled WGS sequence"/>
</dbReference>
<comment type="caution">
    <text evidence="6">The sequence shown here is derived from an EMBL/GenBank/DDBJ whole genome shotgun (WGS) entry which is preliminary data.</text>
</comment>
<evidence type="ECO:0000256" key="2">
    <source>
        <dbReference type="PROSITE-ProRule" id="PRU00169"/>
    </source>
</evidence>
<evidence type="ECO:0000313" key="6">
    <source>
        <dbReference type="EMBL" id="TCM68785.1"/>
    </source>
</evidence>
<evidence type="ECO:0000313" key="7">
    <source>
        <dbReference type="Proteomes" id="UP000294963"/>
    </source>
</evidence>
<dbReference type="InterPro" id="IPR001789">
    <property type="entry name" value="Sig_transdc_resp-reg_receiver"/>
</dbReference>
<dbReference type="SUPFAM" id="SSF46894">
    <property type="entry name" value="C-terminal effector domain of the bipartite response regulators"/>
    <property type="match status" value="1"/>
</dbReference>
<dbReference type="SUPFAM" id="SSF52172">
    <property type="entry name" value="CheY-like"/>
    <property type="match status" value="1"/>
</dbReference>
<feature type="modified residue" description="4-aspartylphosphate" evidence="2">
    <location>
        <position position="55"/>
    </location>
</feature>
<reference evidence="6 7" key="1">
    <citation type="submission" date="2019-03" db="EMBL/GenBank/DDBJ databases">
        <title>Genomic analyses of the natural microbiome of Caenorhabditis elegans.</title>
        <authorList>
            <person name="Samuel B."/>
        </authorList>
    </citation>
    <scope>NUCLEOTIDE SEQUENCE [LARGE SCALE GENOMIC DNA]</scope>
    <source>
        <strain evidence="6 7">JUb89</strain>
    </source>
</reference>
<sequence>MNDQKKILCIEDDAAILLPLRYALEREDWTVVWASSGWHAIELVQQQNFDFIILDVGLPDLNGFEVCKKIRSISHTPLLFLTARDDEIDRIIGLEIGADDYCSKPFSSREIVSRIKAIWRRMELQQQATLQHATQLQVTAQHAQHATQPQVATTTLQINTAPTQPNGLAASQAHASPTHSTQMNTPPIWQLLEDSVQIVYFGTTLQLTRYEYRLLKLFIDHPEQVFSRQQLMDHIWEHPEHSLERTVDTHIKSLRQKLKLVEPDRDPIVTHRGFGYRLKRMD</sequence>
<gene>
    <name evidence="6" type="ORF">EC844_104161</name>
</gene>
<dbReference type="GO" id="GO:0005829">
    <property type="term" value="C:cytosol"/>
    <property type="evidence" value="ECO:0007669"/>
    <property type="project" value="TreeGrafter"/>
</dbReference>
<keyword evidence="2" id="KW-0597">Phosphoprotein</keyword>
<proteinExistence type="predicted"/>
<protein>
    <submittedName>
        <fullName evidence="6">Two-component system catabolic regulation response regulator CreB</fullName>
    </submittedName>
</protein>
<dbReference type="Pfam" id="PF00072">
    <property type="entry name" value="Response_reg"/>
    <property type="match status" value="1"/>
</dbReference>
<dbReference type="InterPro" id="IPR039420">
    <property type="entry name" value="WalR-like"/>
</dbReference>
<feature type="domain" description="OmpR/PhoB-type" evidence="5">
    <location>
        <begin position="180"/>
        <end position="280"/>
    </location>
</feature>
<accession>A0A4R1Y1U8</accession>
<dbReference type="OrthoDB" id="9802426at2"/>
<dbReference type="SMART" id="SM00862">
    <property type="entry name" value="Trans_reg_C"/>
    <property type="match status" value="1"/>
</dbReference>
<dbReference type="InterPro" id="IPR001867">
    <property type="entry name" value="OmpR/PhoB-type_DNA-bd"/>
</dbReference>
<evidence type="ECO:0000256" key="1">
    <source>
        <dbReference type="ARBA" id="ARBA00023125"/>
    </source>
</evidence>
<dbReference type="AlphaFoldDB" id="A0A4R1Y1U8"/>
<evidence type="ECO:0000259" key="5">
    <source>
        <dbReference type="PROSITE" id="PS51755"/>
    </source>
</evidence>
<dbReference type="InterPro" id="IPR036388">
    <property type="entry name" value="WH-like_DNA-bd_sf"/>
</dbReference>
<dbReference type="CDD" id="cd00383">
    <property type="entry name" value="trans_reg_C"/>
    <property type="match status" value="1"/>
</dbReference>
<dbReference type="GO" id="GO:0000156">
    <property type="term" value="F:phosphorelay response regulator activity"/>
    <property type="evidence" value="ECO:0007669"/>
    <property type="project" value="TreeGrafter"/>
</dbReference>
<dbReference type="InterPro" id="IPR011006">
    <property type="entry name" value="CheY-like_superfamily"/>
</dbReference>
<dbReference type="InterPro" id="IPR016032">
    <property type="entry name" value="Sig_transdc_resp-reg_C-effctor"/>
</dbReference>
<dbReference type="PROSITE" id="PS51755">
    <property type="entry name" value="OMPR_PHOB"/>
    <property type="match status" value="1"/>
</dbReference>